<proteinExistence type="predicted"/>
<dbReference type="AlphaFoldDB" id="A0A834HVI1"/>
<sequence>MQNLTRELYGASVMFNFVVVVDGDWRTKGGAVGGDGGGSYVPAPHLLSVSISALWGDGGCDGVKIGNFTYNVLSSEMCDFHTGRECWRINFIALSLKV</sequence>
<evidence type="ECO:0000313" key="2">
    <source>
        <dbReference type="Proteomes" id="UP000625711"/>
    </source>
</evidence>
<dbReference type="EMBL" id="JAACXV010014245">
    <property type="protein sequence ID" value="KAF7269255.1"/>
    <property type="molecule type" value="Genomic_DNA"/>
</dbReference>
<gene>
    <name evidence="1" type="ORF">GWI33_017711</name>
</gene>
<organism evidence="1 2">
    <name type="scientific">Rhynchophorus ferrugineus</name>
    <name type="common">Red palm weevil</name>
    <name type="synonym">Curculio ferrugineus</name>
    <dbReference type="NCBI Taxonomy" id="354439"/>
    <lineage>
        <taxon>Eukaryota</taxon>
        <taxon>Metazoa</taxon>
        <taxon>Ecdysozoa</taxon>
        <taxon>Arthropoda</taxon>
        <taxon>Hexapoda</taxon>
        <taxon>Insecta</taxon>
        <taxon>Pterygota</taxon>
        <taxon>Neoptera</taxon>
        <taxon>Endopterygota</taxon>
        <taxon>Coleoptera</taxon>
        <taxon>Polyphaga</taxon>
        <taxon>Cucujiformia</taxon>
        <taxon>Curculionidae</taxon>
        <taxon>Dryophthorinae</taxon>
        <taxon>Rhynchophorus</taxon>
    </lineage>
</organism>
<keyword evidence="2" id="KW-1185">Reference proteome</keyword>
<evidence type="ECO:0000313" key="1">
    <source>
        <dbReference type="EMBL" id="KAF7269255.1"/>
    </source>
</evidence>
<name>A0A834HVI1_RHYFE</name>
<dbReference type="Proteomes" id="UP000625711">
    <property type="component" value="Unassembled WGS sequence"/>
</dbReference>
<protein>
    <submittedName>
        <fullName evidence="1">Uncharacterized protein</fullName>
    </submittedName>
</protein>
<reference evidence="1" key="1">
    <citation type="submission" date="2020-08" db="EMBL/GenBank/DDBJ databases">
        <title>Genome sequencing and assembly of the red palm weevil Rhynchophorus ferrugineus.</title>
        <authorList>
            <person name="Dias G.B."/>
            <person name="Bergman C.M."/>
            <person name="Manee M."/>
        </authorList>
    </citation>
    <scope>NUCLEOTIDE SEQUENCE</scope>
    <source>
        <strain evidence="1">AA-2017</strain>
        <tissue evidence="1">Whole larva</tissue>
    </source>
</reference>
<accession>A0A834HVI1</accession>
<comment type="caution">
    <text evidence="1">The sequence shown here is derived from an EMBL/GenBank/DDBJ whole genome shotgun (WGS) entry which is preliminary data.</text>
</comment>